<dbReference type="Proteomes" id="UP000765509">
    <property type="component" value="Unassembled WGS sequence"/>
</dbReference>
<keyword evidence="2" id="KW-1185">Reference proteome</keyword>
<comment type="caution">
    <text evidence="1">The sequence shown here is derived from an EMBL/GenBank/DDBJ whole genome shotgun (WGS) entry which is preliminary data.</text>
</comment>
<protein>
    <submittedName>
        <fullName evidence="1">Uncharacterized protein</fullName>
    </submittedName>
</protein>
<accession>A0A9Q3BX47</accession>
<dbReference type="EMBL" id="AVOT02003314">
    <property type="protein sequence ID" value="MBW0473164.1"/>
    <property type="molecule type" value="Genomic_DNA"/>
</dbReference>
<gene>
    <name evidence="1" type="ORF">O181_012879</name>
</gene>
<reference evidence="1" key="1">
    <citation type="submission" date="2021-03" db="EMBL/GenBank/DDBJ databases">
        <title>Draft genome sequence of rust myrtle Austropuccinia psidii MF-1, a brazilian biotype.</title>
        <authorList>
            <person name="Quecine M.C."/>
            <person name="Pachon D.M.R."/>
            <person name="Bonatelli M.L."/>
            <person name="Correr F.H."/>
            <person name="Franceschini L.M."/>
            <person name="Leite T.F."/>
            <person name="Margarido G.R.A."/>
            <person name="Almeida C.A."/>
            <person name="Ferrarezi J.A."/>
            <person name="Labate C.A."/>
        </authorList>
    </citation>
    <scope>NUCLEOTIDE SEQUENCE</scope>
    <source>
        <strain evidence="1">MF-1</strain>
    </source>
</reference>
<dbReference type="AlphaFoldDB" id="A0A9Q3BX47"/>
<organism evidence="1 2">
    <name type="scientific">Austropuccinia psidii MF-1</name>
    <dbReference type="NCBI Taxonomy" id="1389203"/>
    <lineage>
        <taxon>Eukaryota</taxon>
        <taxon>Fungi</taxon>
        <taxon>Dikarya</taxon>
        <taxon>Basidiomycota</taxon>
        <taxon>Pucciniomycotina</taxon>
        <taxon>Pucciniomycetes</taxon>
        <taxon>Pucciniales</taxon>
        <taxon>Sphaerophragmiaceae</taxon>
        <taxon>Austropuccinia</taxon>
    </lineage>
</organism>
<evidence type="ECO:0000313" key="2">
    <source>
        <dbReference type="Proteomes" id="UP000765509"/>
    </source>
</evidence>
<sequence>MSTLTHPYASAPPLLSMLMLLQHPQDIPPMLAPHLCVHQSLHLHFHRTLKICLQRCHPMSALTHPHAPTPPPYLLRLLPSLRAHTRLIGYSGLLEYNAITEIY</sequence>
<name>A0A9Q3BX47_9BASI</name>
<proteinExistence type="predicted"/>
<evidence type="ECO:0000313" key="1">
    <source>
        <dbReference type="EMBL" id="MBW0473164.1"/>
    </source>
</evidence>